<keyword evidence="3" id="KW-1185">Reference proteome</keyword>
<protein>
    <submittedName>
        <fullName evidence="2">Putative lipoprotein</fullName>
    </submittedName>
</protein>
<dbReference type="EMBL" id="AONG01000005">
    <property type="protein sequence ID" value="KIQ70381.1"/>
    <property type="molecule type" value="Genomic_DNA"/>
</dbReference>
<accession>A0A0D0PGA3</accession>
<dbReference type="eggNOG" id="COG3637">
    <property type="taxonomic scope" value="Bacteria"/>
</dbReference>
<sequence>MACRPPSPIRLRSALGGSCLALLAALPATAQERGLSYNMYGQVGLIDMPTALSAPDGQITATVGGFSGQIRGNFTFQITPRLSGTFRYSGLQGYSLPGNPLIDEDEFYYDRSFDLRYQILDEGEYVPAVAVGLQDFLGTGTFSGEYIVATKTLGDSFRVTAGLGWGRLATADSLGMPFGERPERDFGSGGEVEFDQFFRGDVAVFGGIEYAATDALTIKAEYSSDAYEQETDLGIVEVNSPFNIGLAYRPIDGVQLGAAYMHGSDIAIWGTVLLDPAMRPFGGGLDPAPVPVAVRGADPDIARSWDRATLPVATLTDRIRRGLATEGLILDGIDLSGGTARVRYTNTRYRSEAQAMGRAARVLTTLLPADFGTFVLEPSQRGIPISSNTFSRTDLEQLENTAGGAQEILDRARIGDAGGLPPLTPVPREDRFDWGVRPYLNFVIFDGPAEVVAGIEARASYEITPNLVLSGAVRYRVTPTDDNDPERDEPVLYPVRTDAADYIREGNPGIQHLTLAYYGRPARNLYSRVTVGYLESMYGGISTEVLWAPVDANYALGAEVNYVRQRDFDQLFGFQDYDVVTGHVSAYYDFQNGFHGQLDVGRYLAGDWGATVAVDREFENGWSVGAYATLTDVSFEDYGEGSFDKGIRVTIPFDWFLGTPTRTTASNSLASLTRDGGARLGVDGRLYDTVRDARLSGLEDTWGRFWR</sequence>
<dbReference type="STRING" id="1123501.Wenmar_00757"/>
<feature type="chain" id="PRO_5002229580" evidence="1">
    <location>
        <begin position="31"/>
        <end position="707"/>
    </location>
</feature>
<evidence type="ECO:0000256" key="1">
    <source>
        <dbReference type="SAM" id="SignalP"/>
    </source>
</evidence>
<proteinExistence type="predicted"/>
<organism evidence="2 3">
    <name type="scientific">Wenxinia marina DSM 24838</name>
    <dbReference type="NCBI Taxonomy" id="1123501"/>
    <lineage>
        <taxon>Bacteria</taxon>
        <taxon>Pseudomonadati</taxon>
        <taxon>Pseudomonadota</taxon>
        <taxon>Alphaproteobacteria</taxon>
        <taxon>Rhodobacterales</taxon>
        <taxon>Roseobacteraceae</taxon>
        <taxon>Wenxinia</taxon>
    </lineage>
</organism>
<dbReference type="RefSeq" id="WP_018304125.1">
    <property type="nucleotide sequence ID" value="NZ_KB902312.1"/>
</dbReference>
<dbReference type="AlphaFoldDB" id="A0A0D0PGA3"/>
<dbReference type="OrthoDB" id="19542at2"/>
<dbReference type="Pfam" id="PF06082">
    <property type="entry name" value="YjbH"/>
    <property type="match status" value="1"/>
</dbReference>
<reference evidence="2 3" key="1">
    <citation type="submission" date="2013-01" db="EMBL/GenBank/DDBJ databases">
        <authorList>
            <person name="Fiebig A."/>
            <person name="Goeker M."/>
            <person name="Klenk H.-P.P."/>
        </authorList>
    </citation>
    <scope>NUCLEOTIDE SEQUENCE [LARGE SCALE GENOMIC DNA]</scope>
    <source>
        <strain evidence="2 3">DSM 24838</strain>
    </source>
</reference>
<dbReference type="InterPro" id="IPR010344">
    <property type="entry name" value="YbjH"/>
</dbReference>
<gene>
    <name evidence="2" type="ORF">Wenmar_00757</name>
</gene>
<name>A0A0D0PGA3_9RHOB</name>
<keyword evidence="1" id="KW-0732">Signal</keyword>
<dbReference type="PATRIC" id="fig|1123501.6.peg.822"/>
<comment type="caution">
    <text evidence="2">The sequence shown here is derived from an EMBL/GenBank/DDBJ whole genome shotgun (WGS) entry which is preliminary data.</text>
</comment>
<feature type="signal peptide" evidence="1">
    <location>
        <begin position="1"/>
        <end position="30"/>
    </location>
</feature>
<evidence type="ECO:0000313" key="2">
    <source>
        <dbReference type="EMBL" id="KIQ70381.1"/>
    </source>
</evidence>
<dbReference type="Proteomes" id="UP000035100">
    <property type="component" value="Unassembled WGS sequence"/>
</dbReference>
<evidence type="ECO:0000313" key="3">
    <source>
        <dbReference type="Proteomes" id="UP000035100"/>
    </source>
</evidence>
<keyword evidence="2" id="KW-0449">Lipoprotein</keyword>